<dbReference type="InterPro" id="IPR007372">
    <property type="entry name" value="Lipid/polyisoprenoid-bd_YceI"/>
</dbReference>
<reference evidence="3 4" key="1">
    <citation type="submission" date="2012-06" db="EMBL/GenBank/DDBJ databases">
        <title>Complete genome sequence of Corynebacterium terpenotabidum Y-11 (=DSM 44721).</title>
        <authorList>
            <person name="Ruckert C."/>
            <person name="Albersmeier A."/>
            <person name="Al-Dilaimi A."/>
            <person name="Szczepanowski R."/>
            <person name="Kalinowski J."/>
        </authorList>
    </citation>
    <scope>NUCLEOTIDE SEQUENCE [LARGE SCALE GENOMIC DNA]</scope>
    <source>
        <strain evidence="3 4">Y-11</strain>
    </source>
</reference>
<name>S4XMU6_9CORY</name>
<dbReference type="PATRIC" id="fig|1200352.3.peg.2409"/>
<dbReference type="Pfam" id="PF04264">
    <property type="entry name" value="YceI"/>
    <property type="match status" value="1"/>
</dbReference>
<keyword evidence="4" id="KW-1185">Reference proteome</keyword>
<dbReference type="Gene3D" id="2.40.128.110">
    <property type="entry name" value="Lipid/polyisoprenoid-binding, YceI-like"/>
    <property type="match status" value="1"/>
</dbReference>
<dbReference type="SUPFAM" id="SSF101874">
    <property type="entry name" value="YceI-like"/>
    <property type="match status" value="1"/>
</dbReference>
<dbReference type="RefSeq" id="WP_020442336.1">
    <property type="nucleotide sequence ID" value="NC_021663.1"/>
</dbReference>
<proteinExistence type="inferred from homology"/>
<gene>
    <name evidence="3" type="ORF">A606_11745</name>
</gene>
<dbReference type="EMBL" id="CP003696">
    <property type="protein sequence ID" value="AGP31988.1"/>
    <property type="molecule type" value="Genomic_DNA"/>
</dbReference>
<dbReference type="eggNOG" id="COG2353">
    <property type="taxonomic scope" value="Bacteria"/>
</dbReference>
<dbReference type="KEGG" id="cter:A606_11745"/>
<dbReference type="AlphaFoldDB" id="S4XMU6"/>
<sequence length="182" mass="19548">MSSVNDYAGTFTIDPSHSEIGFTARHAMVTKVRGSFTDFTGTATTGANLSDATISVEIEAGSIDTRNADRDGHVKSADFFDVENFPKITFTSTAVVAKGDDEIEVTGDLTIKDVTKSVTIDFEFDGEAVDPWGATRVGFEGSTEINRSDFGLTWNTPLKTDGVLVSEKIKLSFDISATKNEA</sequence>
<evidence type="ECO:0000313" key="3">
    <source>
        <dbReference type="EMBL" id="AGP31988.1"/>
    </source>
</evidence>
<dbReference type="PANTHER" id="PTHR34406:SF1">
    <property type="entry name" value="PROTEIN YCEI"/>
    <property type="match status" value="1"/>
</dbReference>
<dbReference type="OrthoDB" id="9811006at2"/>
<comment type="similarity">
    <text evidence="1">Belongs to the UPF0312 family.</text>
</comment>
<dbReference type="InterPro" id="IPR036761">
    <property type="entry name" value="TTHA0802/YceI-like_sf"/>
</dbReference>
<feature type="domain" description="Lipid/polyisoprenoid-binding YceI-like" evidence="2">
    <location>
        <begin position="10"/>
        <end position="178"/>
    </location>
</feature>
<evidence type="ECO:0000259" key="2">
    <source>
        <dbReference type="SMART" id="SM00867"/>
    </source>
</evidence>
<dbReference type="Proteomes" id="UP000014809">
    <property type="component" value="Chromosome"/>
</dbReference>
<protein>
    <recommendedName>
        <fullName evidence="2">Lipid/polyisoprenoid-binding YceI-like domain-containing protein</fullName>
    </recommendedName>
</protein>
<evidence type="ECO:0000313" key="4">
    <source>
        <dbReference type="Proteomes" id="UP000014809"/>
    </source>
</evidence>
<dbReference type="HOGENOM" id="CLU_071003_3_2_11"/>
<dbReference type="STRING" id="1200352.A606_11745"/>
<organism evidence="3 4">
    <name type="scientific">Corynebacterium terpenotabidum Y-11</name>
    <dbReference type="NCBI Taxonomy" id="1200352"/>
    <lineage>
        <taxon>Bacteria</taxon>
        <taxon>Bacillati</taxon>
        <taxon>Actinomycetota</taxon>
        <taxon>Actinomycetes</taxon>
        <taxon>Mycobacteriales</taxon>
        <taxon>Corynebacteriaceae</taxon>
        <taxon>Corynebacterium</taxon>
    </lineage>
</organism>
<dbReference type="PANTHER" id="PTHR34406">
    <property type="entry name" value="PROTEIN YCEI"/>
    <property type="match status" value="1"/>
</dbReference>
<dbReference type="SMART" id="SM00867">
    <property type="entry name" value="YceI"/>
    <property type="match status" value="1"/>
</dbReference>
<evidence type="ECO:0000256" key="1">
    <source>
        <dbReference type="ARBA" id="ARBA00008812"/>
    </source>
</evidence>
<accession>S4XMU6</accession>